<dbReference type="SUPFAM" id="SSF48230">
    <property type="entry name" value="Chondroitin AC/alginate lyase"/>
    <property type="match status" value="1"/>
</dbReference>
<comment type="caution">
    <text evidence="5">The sequence shown here is derived from an EMBL/GenBank/DDBJ whole genome shotgun (WGS) entry which is preliminary data.</text>
</comment>
<keyword evidence="6" id="KW-1185">Reference proteome</keyword>
<feature type="chain" id="PRO_5018324576" description="Alginate lyase domain-containing protein" evidence="3">
    <location>
        <begin position="26"/>
        <end position="354"/>
    </location>
</feature>
<keyword evidence="2" id="KW-0456">Lyase</keyword>
<dbReference type="InterPro" id="IPR008397">
    <property type="entry name" value="Alginate_lyase_dom"/>
</dbReference>
<accession>A0A3N5Y862</accession>
<dbReference type="Gene3D" id="1.50.10.100">
    <property type="entry name" value="Chondroitin AC/alginate lyase"/>
    <property type="match status" value="1"/>
</dbReference>
<keyword evidence="1 3" id="KW-0732">Signal</keyword>
<sequence length="354" mass="39988">MFRVILLLCLSFALVSCSRTPVVFPAGFAKQIALKESAAETDCKVPAAYTDSLIFPSKYEGSDGSRDQLNEESEARYRAQTRQINQFSAGIAKLSSRLYRDKGERQDYECVLSRLAEWASQGALLAEANGTGKAIRKWNLALLSSQYLKLHDLHNSLQDEPLQDSRKAIKTWLSKLADKVITDYSDIPRDKINNHQYWAAWAVMVTSAVTQSRTHYNWAKAQFETALAQINSEGFWPNELNRASRAHQYHNFAIAPIITVARFLQVNGDLIQGLDPRLQLLARNVLMGIESQALFFSLTDQQQVDYPITERGRLAWLPVYHMMTDDPLAKLMLEKYQPDGFTRLGGDTSSLFNG</sequence>
<evidence type="ECO:0000256" key="1">
    <source>
        <dbReference type="ARBA" id="ARBA00022729"/>
    </source>
</evidence>
<evidence type="ECO:0000256" key="2">
    <source>
        <dbReference type="ARBA" id="ARBA00023239"/>
    </source>
</evidence>
<dbReference type="InterPro" id="IPR008929">
    <property type="entry name" value="Chondroitin_lyas"/>
</dbReference>
<organism evidence="5 6">
    <name type="scientific">Alteromonas sediminis</name>
    <dbReference type="NCBI Taxonomy" id="2259342"/>
    <lineage>
        <taxon>Bacteria</taxon>
        <taxon>Pseudomonadati</taxon>
        <taxon>Pseudomonadota</taxon>
        <taxon>Gammaproteobacteria</taxon>
        <taxon>Alteromonadales</taxon>
        <taxon>Alteromonadaceae</taxon>
        <taxon>Alteromonas/Salinimonas group</taxon>
        <taxon>Alteromonas</taxon>
    </lineage>
</organism>
<feature type="domain" description="Alginate lyase" evidence="4">
    <location>
        <begin position="55"/>
        <end position="269"/>
    </location>
</feature>
<reference evidence="5 6" key="1">
    <citation type="submission" date="2018-11" db="EMBL/GenBank/DDBJ databases">
        <authorList>
            <person name="Ye M.-Q."/>
            <person name="Du Z.-J."/>
        </authorList>
    </citation>
    <scope>NUCLEOTIDE SEQUENCE [LARGE SCALE GENOMIC DNA]</scope>
    <source>
        <strain evidence="5 6">U0105</strain>
    </source>
</reference>
<dbReference type="PROSITE" id="PS51257">
    <property type="entry name" value="PROKAR_LIPOPROTEIN"/>
    <property type="match status" value="1"/>
</dbReference>
<dbReference type="Proteomes" id="UP000275281">
    <property type="component" value="Unassembled WGS sequence"/>
</dbReference>
<evidence type="ECO:0000313" key="6">
    <source>
        <dbReference type="Proteomes" id="UP000275281"/>
    </source>
</evidence>
<dbReference type="AlphaFoldDB" id="A0A3N5Y862"/>
<evidence type="ECO:0000256" key="3">
    <source>
        <dbReference type="SAM" id="SignalP"/>
    </source>
</evidence>
<evidence type="ECO:0000259" key="4">
    <source>
        <dbReference type="Pfam" id="PF05426"/>
    </source>
</evidence>
<dbReference type="Pfam" id="PF05426">
    <property type="entry name" value="Alginate_lyase"/>
    <property type="match status" value="1"/>
</dbReference>
<dbReference type="OrthoDB" id="7210452at2"/>
<dbReference type="RefSeq" id="WP_124027053.1">
    <property type="nucleotide sequence ID" value="NZ_JBHRSN010000015.1"/>
</dbReference>
<evidence type="ECO:0000313" key="5">
    <source>
        <dbReference type="EMBL" id="RPJ67149.1"/>
    </source>
</evidence>
<dbReference type="EMBL" id="RPOK01000002">
    <property type="protein sequence ID" value="RPJ67149.1"/>
    <property type="molecule type" value="Genomic_DNA"/>
</dbReference>
<protein>
    <recommendedName>
        <fullName evidence="4">Alginate lyase domain-containing protein</fullName>
    </recommendedName>
</protein>
<feature type="signal peptide" evidence="3">
    <location>
        <begin position="1"/>
        <end position="25"/>
    </location>
</feature>
<dbReference type="GO" id="GO:0016829">
    <property type="term" value="F:lyase activity"/>
    <property type="evidence" value="ECO:0007669"/>
    <property type="project" value="UniProtKB-KW"/>
</dbReference>
<dbReference type="GO" id="GO:0042597">
    <property type="term" value="C:periplasmic space"/>
    <property type="evidence" value="ECO:0007669"/>
    <property type="project" value="InterPro"/>
</dbReference>
<gene>
    <name evidence="5" type="ORF">DRW07_06305</name>
</gene>
<proteinExistence type="predicted"/>
<name>A0A3N5Y862_9ALTE</name>